<accession>A0A1H0U0X8</accession>
<dbReference type="Pfam" id="PF02810">
    <property type="entry name" value="SEC-C"/>
    <property type="match status" value="1"/>
</dbReference>
<protein>
    <submittedName>
        <fullName evidence="1">SEC-C motif-containing protein</fullName>
    </submittedName>
</protein>
<name>A0A1H0U0X8_9PSED</name>
<sequence length="207" mass="23241">MNTVAPVGLPERIRDFCKRISSDQPVLLSVEPESFSRISECFDNVASKIEKEGGEVVHGWLIWDWPGVFTEAEFHAVWKSPEGVVRDVTPTYDGEKQVVFLPDASRTYQGRRVDSIRVAANENKIIGDFISLCEANYVRFGQVRDGAQFEGHEANLYKSFVQAKEFILGAIRNGANRNAQCACGSGERYKRCHEPKLHHLTIALIGK</sequence>
<organism evidence="1 2">
    <name type="scientific">Pseudomonas congelans</name>
    <dbReference type="NCBI Taxonomy" id="200452"/>
    <lineage>
        <taxon>Bacteria</taxon>
        <taxon>Pseudomonadati</taxon>
        <taxon>Pseudomonadota</taxon>
        <taxon>Gammaproteobacteria</taxon>
        <taxon>Pseudomonadales</taxon>
        <taxon>Pseudomonadaceae</taxon>
        <taxon>Pseudomonas</taxon>
    </lineage>
</organism>
<dbReference type="EMBL" id="FNJH01000005">
    <property type="protein sequence ID" value="SDP59685.1"/>
    <property type="molecule type" value="Genomic_DNA"/>
</dbReference>
<dbReference type="SUPFAM" id="SSF103642">
    <property type="entry name" value="Sec-C motif"/>
    <property type="match status" value="1"/>
</dbReference>
<dbReference type="Proteomes" id="UP000183042">
    <property type="component" value="Unassembled WGS sequence"/>
</dbReference>
<evidence type="ECO:0000313" key="1">
    <source>
        <dbReference type="EMBL" id="SDP59685.1"/>
    </source>
</evidence>
<gene>
    <name evidence="1" type="ORF">SAMN05216596_105345</name>
</gene>
<dbReference type="Gene3D" id="3.10.450.50">
    <property type="match status" value="1"/>
</dbReference>
<dbReference type="InterPro" id="IPR004027">
    <property type="entry name" value="SEC_C_motif"/>
</dbReference>
<dbReference type="RefSeq" id="WP_082429547.1">
    <property type="nucleotide sequence ID" value="NZ_FNJH01000005.1"/>
</dbReference>
<comment type="caution">
    <text evidence="1">The sequence shown here is derived from an EMBL/GenBank/DDBJ whole genome shotgun (WGS) entry which is preliminary data.</text>
</comment>
<keyword evidence="2" id="KW-1185">Reference proteome</keyword>
<proteinExistence type="predicted"/>
<evidence type="ECO:0000313" key="2">
    <source>
        <dbReference type="Proteomes" id="UP000183042"/>
    </source>
</evidence>
<reference evidence="1 2" key="1">
    <citation type="submission" date="2016-10" db="EMBL/GenBank/DDBJ databases">
        <authorList>
            <person name="Varghese N."/>
            <person name="Submissions S."/>
        </authorList>
    </citation>
    <scope>NUCLEOTIDE SEQUENCE [LARGE SCALE GENOMIC DNA]</scope>
    <source>
        <strain evidence="1 2">DSM 14939</strain>
    </source>
</reference>
<dbReference type="GeneID" id="65076883"/>